<gene>
    <name evidence="1" type="ORF">NK662_09160</name>
</gene>
<dbReference type="EMBL" id="JANCLT010000004">
    <property type="protein sequence ID" value="MCP8968705.1"/>
    <property type="molecule type" value="Genomic_DNA"/>
</dbReference>
<organism evidence="1 2">
    <name type="scientific">Ectobacillus ponti</name>
    <dbReference type="NCBI Taxonomy" id="2961894"/>
    <lineage>
        <taxon>Bacteria</taxon>
        <taxon>Bacillati</taxon>
        <taxon>Bacillota</taxon>
        <taxon>Bacilli</taxon>
        <taxon>Bacillales</taxon>
        <taxon>Bacillaceae</taxon>
        <taxon>Ectobacillus</taxon>
    </lineage>
</organism>
<dbReference type="Proteomes" id="UP001156102">
    <property type="component" value="Unassembled WGS sequence"/>
</dbReference>
<comment type="caution">
    <text evidence="1">The sequence shown here is derived from an EMBL/GenBank/DDBJ whole genome shotgun (WGS) entry which is preliminary data.</text>
</comment>
<reference evidence="1" key="1">
    <citation type="submission" date="2022-07" db="EMBL/GenBank/DDBJ databases">
        <authorList>
            <person name="Li W.-J."/>
            <person name="Deng Q.-Q."/>
        </authorList>
    </citation>
    <scope>NUCLEOTIDE SEQUENCE</scope>
    <source>
        <strain evidence="1">SYSU M60031</strain>
    </source>
</reference>
<dbReference type="RefSeq" id="WP_254758624.1">
    <property type="nucleotide sequence ID" value="NZ_JANCLT010000004.1"/>
</dbReference>
<evidence type="ECO:0000313" key="2">
    <source>
        <dbReference type="Proteomes" id="UP001156102"/>
    </source>
</evidence>
<sequence>MKRAAMAVGGLLALFILAFYLQRSGLSGQKTETAAGVDQVVWDVKNAEKGKEAKVSFIMQNERGEAFRGLGDTARGAVRAVIVPPSLAEYEEVRPASSGAGTFSFSYTFKQTGEYAVFAYVKNKDGHEAVSRTSVKIGTDKKETKAKLAPSPLLSMKVGPYEASLVFPALRPGQPSDIVFQFTPQNRKELSFQSASGQVSSLLLLDENRKHLLYAEPVRDEKGKELVFSVTFPEEGMYKMWASLYVDGKPYEKTFVLHVAKPKS</sequence>
<proteinExistence type="predicted"/>
<name>A0AA41X893_9BACI</name>
<dbReference type="AlphaFoldDB" id="A0AA41X893"/>
<evidence type="ECO:0008006" key="3">
    <source>
        <dbReference type="Google" id="ProtNLM"/>
    </source>
</evidence>
<keyword evidence="2" id="KW-1185">Reference proteome</keyword>
<evidence type="ECO:0000313" key="1">
    <source>
        <dbReference type="EMBL" id="MCP8968705.1"/>
    </source>
</evidence>
<accession>A0AA41X893</accession>
<protein>
    <recommendedName>
        <fullName evidence="3">YtkA-like domain-containing protein</fullName>
    </recommendedName>
</protein>